<protein>
    <submittedName>
        <fullName evidence="6">Amino acid ABC transporter substrate-binding protein</fullName>
    </submittedName>
</protein>
<feature type="domain" description="Solute-binding protein family 3/N-terminal" evidence="5">
    <location>
        <begin position="43"/>
        <end position="273"/>
    </location>
</feature>
<gene>
    <name evidence="6" type="ORF">HW932_16640</name>
</gene>
<evidence type="ECO:0000256" key="1">
    <source>
        <dbReference type="ARBA" id="ARBA00010333"/>
    </source>
</evidence>
<dbReference type="PANTHER" id="PTHR30085:SF7">
    <property type="entry name" value="AMINO-ACID ABC TRANSPORTER-BINDING PROTEIN YHDW-RELATED"/>
    <property type="match status" value="1"/>
</dbReference>
<dbReference type="PROSITE" id="PS01039">
    <property type="entry name" value="SBP_BACTERIAL_3"/>
    <property type="match status" value="1"/>
</dbReference>
<comment type="caution">
    <text evidence="6">The sequence shown here is derived from an EMBL/GenBank/DDBJ whole genome shotgun (WGS) entry which is preliminary data.</text>
</comment>
<keyword evidence="7" id="KW-1185">Reference proteome</keyword>
<proteinExistence type="inferred from homology"/>
<evidence type="ECO:0000313" key="6">
    <source>
        <dbReference type="EMBL" id="NVZ10892.1"/>
    </source>
</evidence>
<evidence type="ECO:0000256" key="2">
    <source>
        <dbReference type="ARBA" id="ARBA00022448"/>
    </source>
</evidence>
<dbReference type="CDD" id="cd13692">
    <property type="entry name" value="PBP2_BztA"/>
    <property type="match status" value="1"/>
</dbReference>
<dbReference type="InterPro" id="IPR001638">
    <property type="entry name" value="Solute-binding_3/MltF_N"/>
</dbReference>
<keyword evidence="3" id="KW-0732">Signal</keyword>
<evidence type="ECO:0000256" key="4">
    <source>
        <dbReference type="RuleBase" id="RU003744"/>
    </source>
</evidence>
<dbReference type="AlphaFoldDB" id="A0A850RIF9"/>
<dbReference type="Proteomes" id="UP000592294">
    <property type="component" value="Unassembled WGS sequence"/>
</dbReference>
<dbReference type="EMBL" id="JABZEO010000013">
    <property type="protein sequence ID" value="NVZ10892.1"/>
    <property type="molecule type" value="Genomic_DNA"/>
</dbReference>
<dbReference type="SMART" id="SM00062">
    <property type="entry name" value="PBPb"/>
    <property type="match status" value="1"/>
</dbReference>
<dbReference type="SUPFAM" id="SSF53850">
    <property type="entry name" value="Periplasmic binding protein-like II"/>
    <property type="match status" value="1"/>
</dbReference>
<dbReference type="InterPro" id="IPR051455">
    <property type="entry name" value="Bact_solute-bind_prot3"/>
</dbReference>
<dbReference type="Pfam" id="PF00497">
    <property type="entry name" value="SBP_bac_3"/>
    <property type="match status" value="1"/>
</dbReference>
<comment type="similarity">
    <text evidence="1 4">Belongs to the bacterial solute-binding protein 3 family.</text>
</comment>
<reference evidence="6 7" key="1">
    <citation type="submission" date="2020-06" db="EMBL/GenBank/DDBJ databases">
        <title>Whole-genome sequence of Allochromatium humboldtianum DSM 21881, type strain.</title>
        <authorList>
            <person name="Kyndt J.A."/>
            <person name="Meyer T.E."/>
        </authorList>
    </citation>
    <scope>NUCLEOTIDE SEQUENCE [LARGE SCALE GENOMIC DNA]</scope>
    <source>
        <strain evidence="6 7">DSM 21881</strain>
    </source>
</reference>
<dbReference type="PANTHER" id="PTHR30085">
    <property type="entry name" value="AMINO ACID ABC TRANSPORTER PERMEASE"/>
    <property type="match status" value="1"/>
</dbReference>
<sequence>MHCVSSRWPVLLAGFLSVFLGGFAPIHESHAGEVLEALKSRGTLRCGVSEGIPGFSERDEAGRWQGFDVDICRAVAAAVFGDGERVEFVPLRASARFPALQARKIDLLLRNTSWTLTREAILKLQFPAILLYDGQGFMVPADSPVQAPIDLAGATVCVEKGTTHVRNLRDYFGARDLSVTPLSIDSANGVVAAFTAGRCQAYSADTSQLAAARSRLPGGRPSWRILDERISKEPLSPVVWGGDQEWTTLVRWVIHALILAEESGATQANLDQVLAEGRTPLSRLSHDERTLLARNLGLTPGWAVRAVKTVGHYGELFERHLGPDSPLGLERGPNRLWTQGGLLYAPSID</sequence>
<dbReference type="Gene3D" id="3.40.190.10">
    <property type="entry name" value="Periplasmic binding protein-like II"/>
    <property type="match status" value="2"/>
</dbReference>
<evidence type="ECO:0000259" key="5">
    <source>
        <dbReference type="SMART" id="SM00062"/>
    </source>
</evidence>
<name>A0A850RIF9_9GAMM</name>
<organism evidence="6 7">
    <name type="scientific">Allochromatium humboldtianum</name>
    <dbReference type="NCBI Taxonomy" id="504901"/>
    <lineage>
        <taxon>Bacteria</taxon>
        <taxon>Pseudomonadati</taxon>
        <taxon>Pseudomonadota</taxon>
        <taxon>Gammaproteobacteria</taxon>
        <taxon>Chromatiales</taxon>
        <taxon>Chromatiaceae</taxon>
        <taxon>Allochromatium</taxon>
    </lineage>
</organism>
<dbReference type="InterPro" id="IPR018313">
    <property type="entry name" value="SBP_3_CS"/>
</dbReference>
<evidence type="ECO:0000313" key="7">
    <source>
        <dbReference type="Proteomes" id="UP000592294"/>
    </source>
</evidence>
<keyword evidence="2" id="KW-0813">Transport</keyword>
<dbReference type="GO" id="GO:0006865">
    <property type="term" value="P:amino acid transport"/>
    <property type="evidence" value="ECO:0007669"/>
    <property type="project" value="TreeGrafter"/>
</dbReference>
<accession>A0A850RIF9</accession>
<evidence type="ECO:0000256" key="3">
    <source>
        <dbReference type="ARBA" id="ARBA00022729"/>
    </source>
</evidence>